<evidence type="ECO:0000313" key="5">
    <source>
        <dbReference type="EMBL" id="HCT56380.1"/>
    </source>
</evidence>
<dbReference type="GO" id="GO:0006210">
    <property type="term" value="P:thymine catabolic process"/>
    <property type="evidence" value="ECO:0007669"/>
    <property type="project" value="TreeGrafter"/>
</dbReference>
<accession>A0A3D4V5I8</accession>
<keyword evidence="3" id="KW-0520">NAD</keyword>
<dbReference type="PANTHER" id="PTHR43866">
    <property type="entry name" value="MALONATE-SEMIALDEHYDE DEHYDROGENASE"/>
    <property type="match status" value="1"/>
</dbReference>
<dbReference type="Proteomes" id="UP000264071">
    <property type="component" value="Unassembled WGS sequence"/>
</dbReference>
<protein>
    <recommendedName>
        <fullName evidence="1">methylmalonate-semialdehyde dehydrogenase (CoA acylating)</fullName>
        <ecNumber evidence="1">1.2.1.27</ecNumber>
    </recommendedName>
</protein>
<dbReference type="NCBIfam" id="TIGR01722">
    <property type="entry name" value="MMSDH"/>
    <property type="match status" value="1"/>
</dbReference>
<dbReference type="PROSITE" id="PS00070">
    <property type="entry name" value="ALDEHYDE_DEHYDR_CYS"/>
    <property type="match status" value="1"/>
</dbReference>
<keyword evidence="2" id="KW-0560">Oxidoreductase</keyword>
<gene>
    <name evidence="5" type="primary">mmsA</name>
    <name evidence="5" type="ORF">DGD08_04115</name>
</gene>
<dbReference type="FunFam" id="3.40.605.10:FF:000003">
    <property type="entry name" value="Methylmalonate-semialdehyde dehydrogenase [acylating]"/>
    <property type="match status" value="1"/>
</dbReference>
<dbReference type="CDD" id="cd07085">
    <property type="entry name" value="ALDH_F6_MMSDH"/>
    <property type="match status" value="1"/>
</dbReference>
<evidence type="ECO:0000256" key="3">
    <source>
        <dbReference type="ARBA" id="ARBA00023027"/>
    </source>
</evidence>
<dbReference type="InterPro" id="IPR016162">
    <property type="entry name" value="Ald_DH_N"/>
</dbReference>
<dbReference type="SUPFAM" id="SSF53720">
    <property type="entry name" value="ALDH-like"/>
    <property type="match status" value="1"/>
</dbReference>
<evidence type="ECO:0000259" key="4">
    <source>
        <dbReference type="Pfam" id="PF00171"/>
    </source>
</evidence>
<comment type="caution">
    <text evidence="5">The sequence shown here is derived from an EMBL/GenBank/DDBJ whole genome shotgun (WGS) entry which is preliminary data.</text>
</comment>
<dbReference type="InterPro" id="IPR016160">
    <property type="entry name" value="Ald_DH_CS_CYS"/>
</dbReference>
<dbReference type="EMBL" id="DPIY01000005">
    <property type="protein sequence ID" value="HCT56380.1"/>
    <property type="molecule type" value="Genomic_DNA"/>
</dbReference>
<dbReference type="AlphaFoldDB" id="A0A3D4V5I8"/>
<dbReference type="FunFam" id="3.40.309.10:FF:000002">
    <property type="entry name" value="Methylmalonate-semialdehyde dehydrogenase (Acylating)"/>
    <property type="match status" value="1"/>
</dbReference>
<dbReference type="EC" id="1.2.1.27" evidence="1"/>
<dbReference type="GO" id="GO:0004491">
    <property type="term" value="F:methylmalonate-semialdehyde dehydrogenase (acylating, NAD) activity"/>
    <property type="evidence" value="ECO:0007669"/>
    <property type="project" value="UniProtKB-EC"/>
</dbReference>
<organism evidence="5 6">
    <name type="scientific">Gemmatimonas aurantiaca</name>
    <dbReference type="NCBI Taxonomy" id="173480"/>
    <lineage>
        <taxon>Bacteria</taxon>
        <taxon>Pseudomonadati</taxon>
        <taxon>Gemmatimonadota</taxon>
        <taxon>Gemmatimonadia</taxon>
        <taxon>Gemmatimonadales</taxon>
        <taxon>Gemmatimonadaceae</taxon>
        <taxon>Gemmatimonas</taxon>
    </lineage>
</organism>
<evidence type="ECO:0000256" key="1">
    <source>
        <dbReference type="ARBA" id="ARBA00013048"/>
    </source>
</evidence>
<dbReference type="Gene3D" id="3.40.605.10">
    <property type="entry name" value="Aldehyde Dehydrogenase, Chain A, domain 1"/>
    <property type="match status" value="1"/>
</dbReference>
<dbReference type="InterPro" id="IPR015590">
    <property type="entry name" value="Aldehyde_DH_dom"/>
</dbReference>
<reference evidence="5 6" key="1">
    <citation type="journal article" date="2018" name="Nat. Biotechnol.">
        <title>A standardized bacterial taxonomy based on genome phylogeny substantially revises the tree of life.</title>
        <authorList>
            <person name="Parks D.H."/>
            <person name="Chuvochina M."/>
            <person name="Waite D.W."/>
            <person name="Rinke C."/>
            <person name="Skarshewski A."/>
            <person name="Chaumeil P.A."/>
            <person name="Hugenholtz P."/>
        </authorList>
    </citation>
    <scope>NUCLEOTIDE SEQUENCE [LARGE SCALE GENOMIC DNA]</scope>
    <source>
        <strain evidence="5">UBA8844</strain>
    </source>
</reference>
<dbReference type="Gene3D" id="3.40.309.10">
    <property type="entry name" value="Aldehyde Dehydrogenase, Chain A, domain 2"/>
    <property type="match status" value="1"/>
</dbReference>
<evidence type="ECO:0000313" key="6">
    <source>
        <dbReference type="Proteomes" id="UP000264071"/>
    </source>
</evidence>
<dbReference type="InterPro" id="IPR016161">
    <property type="entry name" value="Ald_DH/histidinol_DH"/>
</dbReference>
<dbReference type="InterPro" id="IPR016163">
    <property type="entry name" value="Ald_DH_C"/>
</dbReference>
<proteinExistence type="predicted"/>
<evidence type="ECO:0000256" key="2">
    <source>
        <dbReference type="ARBA" id="ARBA00023002"/>
    </source>
</evidence>
<dbReference type="PANTHER" id="PTHR43866:SF4">
    <property type="entry name" value="MALONATE-SEMIALDEHYDE DEHYDROGENASE"/>
    <property type="match status" value="1"/>
</dbReference>
<name>A0A3D4V5I8_9BACT</name>
<dbReference type="GO" id="GO:0006574">
    <property type="term" value="P:L-valine catabolic process"/>
    <property type="evidence" value="ECO:0007669"/>
    <property type="project" value="TreeGrafter"/>
</dbReference>
<dbReference type="OMA" id="GGAKNHI"/>
<dbReference type="InterPro" id="IPR010061">
    <property type="entry name" value="MeMal-semiAld_DH"/>
</dbReference>
<dbReference type="Pfam" id="PF00171">
    <property type="entry name" value="Aldedh"/>
    <property type="match status" value="1"/>
</dbReference>
<sequence>MSQPRIPLFFAGARQDAHSTRTSPVYHPASGTVAAQVPLGDATDIEAVIADAAAAATAWGERSPLDRARIMFKWRELCLLHADELARLISSEHGKVTSDARGELQRGLEVVEFAVGIPHLMKGEFSDQVSRGIDMHSLRQPLGVVAAITPFNFPAMVPLWMLGPALACGNAVILKPSERDPSTGVRLAELFVEAGAPPGVLNVLHGDAEAVNALCTDPRIQAVSFVGSTPIAQHVYETSAKHGKRVQAMGGAKNHLVVLPDADLDMTVEGLMGSAYGSAGERCMAISVAVVVGDATADALVARLADRVKALRVGDSAAEGMDMGPLVTGVHRDKIKGYIDLGVQEGATLVVDGRMHPAQASGGFFLGGSLFDHVTKDMTIYREEIFGPVLCVVRVESAAEAIDLCNKHQYGNGVAIFTRSGSAAREFAHQVQCGMVGINVPIPVPLAMYSFGGWKASAFGDHNQHGMDGVRFYTKLKTVTTRWPQSVDAASFSMPVLR</sequence>
<feature type="domain" description="Aldehyde dehydrogenase" evidence="4">
    <location>
        <begin position="18"/>
        <end position="479"/>
    </location>
</feature>